<organism evidence="1">
    <name type="scientific">Octopus bimaculoides</name>
    <name type="common">California two-spotted octopus</name>
    <dbReference type="NCBI Taxonomy" id="37653"/>
    <lineage>
        <taxon>Eukaryota</taxon>
        <taxon>Metazoa</taxon>
        <taxon>Spiralia</taxon>
        <taxon>Lophotrochozoa</taxon>
        <taxon>Mollusca</taxon>
        <taxon>Cephalopoda</taxon>
        <taxon>Coleoidea</taxon>
        <taxon>Octopodiformes</taxon>
        <taxon>Octopoda</taxon>
        <taxon>Incirrata</taxon>
        <taxon>Octopodidae</taxon>
        <taxon>Octopus</taxon>
    </lineage>
</organism>
<reference evidence="1" key="1">
    <citation type="submission" date="2015-07" db="EMBL/GenBank/DDBJ databases">
        <title>MeaNS - Measles Nucleotide Surveillance Program.</title>
        <authorList>
            <person name="Tran T."/>
            <person name="Druce J."/>
        </authorList>
    </citation>
    <scope>NUCLEOTIDE SEQUENCE</scope>
    <source>
        <strain evidence="1">UCB-OBI-ISO-001</strain>
        <tissue evidence="1">Gonad</tissue>
    </source>
</reference>
<name>A0A0L8GV50_OCTBM</name>
<gene>
    <name evidence="1" type="ORF">OCBIM_22027428mg</name>
</gene>
<proteinExistence type="predicted"/>
<dbReference type="EMBL" id="KQ420273">
    <property type="protein sequence ID" value="KOF80772.1"/>
    <property type="molecule type" value="Genomic_DNA"/>
</dbReference>
<protein>
    <submittedName>
        <fullName evidence="1">Uncharacterized protein</fullName>
    </submittedName>
</protein>
<evidence type="ECO:0000313" key="1">
    <source>
        <dbReference type="EMBL" id="KOF80772.1"/>
    </source>
</evidence>
<accession>A0A0L8GV50</accession>
<dbReference type="AlphaFoldDB" id="A0A0L8GV50"/>
<sequence>MQNNDTTGTIHVELMGRGFLVSECRYFCVERCDGNSLNLIIERDCEKGSLIHSDEWPAYNNLNAIGYHRQRHYADPVTGAHTQAIE</sequence>